<evidence type="ECO:0000313" key="2">
    <source>
        <dbReference type="EMBL" id="MBB3938148.1"/>
    </source>
</evidence>
<dbReference type="OrthoDB" id="8095138at2"/>
<reference evidence="2 3" key="1">
    <citation type="submission" date="2020-08" db="EMBL/GenBank/DDBJ databases">
        <title>Genomic Encyclopedia of Type Strains, Phase IV (KMG-IV): sequencing the most valuable type-strain genomes for metagenomic binning, comparative biology and taxonomic classification.</title>
        <authorList>
            <person name="Goeker M."/>
        </authorList>
    </citation>
    <scope>NUCLEOTIDE SEQUENCE [LARGE SCALE GENOMIC DNA]</scope>
    <source>
        <strain evidence="2 3">DSM 25024</strain>
    </source>
</reference>
<evidence type="ECO:0000256" key="1">
    <source>
        <dbReference type="ARBA" id="ARBA00007031"/>
    </source>
</evidence>
<dbReference type="GO" id="GO:0008270">
    <property type="term" value="F:zinc ion binding"/>
    <property type="evidence" value="ECO:0007669"/>
    <property type="project" value="InterPro"/>
</dbReference>
<dbReference type="RefSeq" id="WP_090966511.1">
    <property type="nucleotide sequence ID" value="NZ_FOOA01000030.1"/>
</dbReference>
<dbReference type="Gene3D" id="1.10.10.1550">
    <property type="entry name" value="ROS/MUCR transcriptional regulator protein"/>
    <property type="match status" value="1"/>
</dbReference>
<comment type="caution">
    <text evidence="2">The sequence shown here is derived from an EMBL/GenBank/DDBJ whole genome shotgun (WGS) entry which is preliminary data.</text>
</comment>
<sequence length="145" mass="15804">MSDPAVTTLRQATAIVIAYLARHDVPPAKLPALVAEVRAAVERELTPANEPVPGRKLRPLRATSDPAVPIAESVTPDYLVSLETGQQLKVLEKHLKSFGLTPAAYRARWGLPADYPMVAPRFGAWRSDYDRLLGLGKVPRLSTEA</sequence>
<organism evidence="2 3">
    <name type="scientific">Aureimonas phyllosphaerae</name>
    <dbReference type="NCBI Taxonomy" id="1166078"/>
    <lineage>
        <taxon>Bacteria</taxon>
        <taxon>Pseudomonadati</taxon>
        <taxon>Pseudomonadota</taxon>
        <taxon>Alphaproteobacteria</taxon>
        <taxon>Hyphomicrobiales</taxon>
        <taxon>Aurantimonadaceae</taxon>
        <taxon>Aureimonas</taxon>
    </lineage>
</organism>
<dbReference type="Pfam" id="PF05443">
    <property type="entry name" value="ROS_MUCR"/>
    <property type="match status" value="1"/>
</dbReference>
<accession>A0A7W6FWE7</accession>
<dbReference type="EMBL" id="JACIDO010000019">
    <property type="protein sequence ID" value="MBB3938148.1"/>
    <property type="molecule type" value="Genomic_DNA"/>
</dbReference>
<gene>
    <name evidence="2" type="ORF">GGR05_004319</name>
</gene>
<dbReference type="InterPro" id="IPR008807">
    <property type="entry name" value="ROS_MUCR"/>
</dbReference>
<dbReference type="InterPro" id="IPR041920">
    <property type="entry name" value="ROS/MUCR_sf"/>
</dbReference>
<proteinExistence type="inferred from homology"/>
<dbReference type="GO" id="GO:0003677">
    <property type="term" value="F:DNA binding"/>
    <property type="evidence" value="ECO:0007669"/>
    <property type="project" value="InterPro"/>
</dbReference>
<dbReference type="Proteomes" id="UP000531216">
    <property type="component" value="Unassembled WGS sequence"/>
</dbReference>
<dbReference type="AlphaFoldDB" id="A0A7W6FWE7"/>
<comment type="similarity">
    <text evidence="1">Belongs to the ros/MucR family.</text>
</comment>
<protein>
    <submittedName>
        <fullName evidence="2">Putative transcriptional regulator</fullName>
    </submittedName>
</protein>
<evidence type="ECO:0000313" key="3">
    <source>
        <dbReference type="Proteomes" id="UP000531216"/>
    </source>
</evidence>
<name>A0A7W6FWE7_9HYPH</name>
<keyword evidence="3" id="KW-1185">Reference proteome</keyword>
<dbReference type="GO" id="GO:0006355">
    <property type="term" value="P:regulation of DNA-templated transcription"/>
    <property type="evidence" value="ECO:0007669"/>
    <property type="project" value="InterPro"/>
</dbReference>